<keyword evidence="2" id="KW-1185">Reference proteome</keyword>
<sequence>MKFHIDVNPGGNPAEALLRVYGLESAAIDDVTNDLVMKTAAGTITDEKPFLIMS</sequence>
<dbReference type="Proteomes" id="UP001589776">
    <property type="component" value="Unassembled WGS sequence"/>
</dbReference>
<proteinExistence type="predicted"/>
<accession>A0ABV6DHT5</accession>
<dbReference type="RefSeq" id="WP_377469325.1">
    <property type="nucleotide sequence ID" value="NZ_JBHLWN010000027.1"/>
</dbReference>
<gene>
    <name evidence="1" type="ORF">ACFFK0_07020</name>
</gene>
<evidence type="ECO:0000313" key="1">
    <source>
        <dbReference type="EMBL" id="MFC0212210.1"/>
    </source>
</evidence>
<name>A0ABV6DHT5_9BACL</name>
<organism evidence="1 2">
    <name type="scientific">Paenibacillus chartarius</name>
    <dbReference type="NCBI Taxonomy" id="747481"/>
    <lineage>
        <taxon>Bacteria</taxon>
        <taxon>Bacillati</taxon>
        <taxon>Bacillota</taxon>
        <taxon>Bacilli</taxon>
        <taxon>Bacillales</taxon>
        <taxon>Paenibacillaceae</taxon>
        <taxon>Paenibacillus</taxon>
    </lineage>
</organism>
<evidence type="ECO:0000313" key="2">
    <source>
        <dbReference type="Proteomes" id="UP001589776"/>
    </source>
</evidence>
<dbReference type="EMBL" id="JBHLWN010000027">
    <property type="protein sequence ID" value="MFC0212210.1"/>
    <property type="molecule type" value="Genomic_DNA"/>
</dbReference>
<reference evidence="1 2" key="1">
    <citation type="submission" date="2024-09" db="EMBL/GenBank/DDBJ databases">
        <authorList>
            <person name="Sun Q."/>
            <person name="Mori K."/>
        </authorList>
    </citation>
    <scope>NUCLEOTIDE SEQUENCE [LARGE SCALE GENOMIC DNA]</scope>
    <source>
        <strain evidence="1 2">CCM 7759</strain>
    </source>
</reference>
<protein>
    <submittedName>
        <fullName evidence="1">Uncharacterized protein</fullName>
    </submittedName>
</protein>
<comment type="caution">
    <text evidence="1">The sequence shown here is derived from an EMBL/GenBank/DDBJ whole genome shotgun (WGS) entry which is preliminary data.</text>
</comment>